<keyword evidence="3" id="KW-1185">Reference proteome</keyword>
<dbReference type="EMBL" id="BMJD01000002">
    <property type="protein sequence ID" value="GGB31004.1"/>
    <property type="molecule type" value="Genomic_DNA"/>
</dbReference>
<reference evidence="2" key="1">
    <citation type="journal article" date="2014" name="Int. J. Syst. Evol. Microbiol.">
        <title>Complete genome sequence of Corynebacterium casei LMG S-19264T (=DSM 44701T), isolated from a smear-ripened cheese.</title>
        <authorList>
            <consortium name="US DOE Joint Genome Institute (JGI-PGF)"/>
            <person name="Walter F."/>
            <person name="Albersmeier A."/>
            <person name="Kalinowski J."/>
            <person name="Ruckert C."/>
        </authorList>
    </citation>
    <scope>NUCLEOTIDE SEQUENCE</scope>
    <source>
        <strain evidence="2">CGMCC 1.15454</strain>
    </source>
</reference>
<gene>
    <name evidence="2" type="ORF">GCM10011409_05460</name>
</gene>
<evidence type="ECO:0000313" key="3">
    <source>
        <dbReference type="Proteomes" id="UP000621492"/>
    </source>
</evidence>
<reference evidence="2" key="2">
    <citation type="submission" date="2020-09" db="EMBL/GenBank/DDBJ databases">
        <authorList>
            <person name="Sun Q."/>
            <person name="Zhou Y."/>
        </authorList>
    </citation>
    <scope>NUCLEOTIDE SEQUENCE</scope>
    <source>
        <strain evidence="2">CGMCC 1.15454</strain>
    </source>
</reference>
<evidence type="ECO:0000256" key="1">
    <source>
        <dbReference type="SAM" id="Phobius"/>
    </source>
</evidence>
<keyword evidence="1" id="KW-0812">Transmembrane</keyword>
<accession>A0A9W5TUQ3</accession>
<keyword evidence="1" id="KW-1133">Transmembrane helix</keyword>
<dbReference type="AlphaFoldDB" id="A0A9W5TUQ3"/>
<feature type="transmembrane region" description="Helical" evidence="1">
    <location>
        <begin position="12"/>
        <end position="31"/>
    </location>
</feature>
<name>A0A9W5TUQ3_9BACI</name>
<organism evidence="2 3">
    <name type="scientific">Lentibacillus populi</name>
    <dbReference type="NCBI Taxonomy" id="1827502"/>
    <lineage>
        <taxon>Bacteria</taxon>
        <taxon>Bacillati</taxon>
        <taxon>Bacillota</taxon>
        <taxon>Bacilli</taxon>
        <taxon>Bacillales</taxon>
        <taxon>Bacillaceae</taxon>
        <taxon>Lentibacillus</taxon>
    </lineage>
</organism>
<proteinExistence type="predicted"/>
<keyword evidence="1" id="KW-0472">Membrane</keyword>
<sequence>MKNNKPYWKESLECYLFVFIFMLLFIGTFIVSGQLTGTDWIAFFKQFFQK</sequence>
<protein>
    <submittedName>
        <fullName evidence="2">Uncharacterized protein</fullName>
    </submittedName>
</protein>
<dbReference type="Proteomes" id="UP000621492">
    <property type="component" value="Unassembled WGS sequence"/>
</dbReference>
<comment type="caution">
    <text evidence="2">The sequence shown here is derived from an EMBL/GenBank/DDBJ whole genome shotgun (WGS) entry which is preliminary data.</text>
</comment>
<evidence type="ECO:0000313" key="2">
    <source>
        <dbReference type="EMBL" id="GGB31004.1"/>
    </source>
</evidence>